<comment type="caution">
    <text evidence="2">The sequence shown here is derived from an EMBL/GenBank/DDBJ whole genome shotgun (WGS) entry which is preliminary data.</text>
</comment>
<proteinExistence type="predicted"/>
<feature type="compositionally biased region" description="Low complexity" evidence="1">
    <location>
        <begin position="211"/>
        <end position="220"/>
    </location>
</feature>
<dbReference type="Proteomes" id="UP000318821">
    <property type="component" value="Unassembled WGS sequence"/>
</dbReference>
<evidence type="ECO:0000256" key="1">
    <source>
        <dbReference type="SAM" id="MobiDB-lite"/>
    </source>
</evidence>
<reference evidence="3" key="1">
    <citation type="submission" date="2019-02" db="EMBL/GenBank/DDBJ databases">
        <title>FDA dAtabase for Regulatory Grade micrObial Sequences (FDA-ARGOS): Supporting development and validation of Infectious Disease Dx tests.</title>
        <authorList>
            <person name="Duncan R."/>
            <person name="Fisher C."/>
            <person name="Tallon L."/>
            <person name="Sadzewicz L."/>
            <person name="Sengamalay N."/>
            <person name="Ott S."/>
            <person name="Godinez A."/>
            <person name="Nagaraj S."/>
            <person name="Vavikolanu K."/>
            <person name="Vyas G."/>
            <person name="Nadendla S."/>
            <person name="Aluvathingal J."/>
            <person name="Sichtig H."/>
        </authorList>
    </citation>
    <scope>NUCLEOTIDE SEQUENCE [LARGE SCALE GENOMIC DNA]</scope>
    <source>
        <strain evidence="3">FDAARGOS_360</strain>
    </source>
</reference>
<feature type="region of interest" description="Disordered" evidence="1">
    <location>
        <begin position="367"/>
        <end position="405"/>
    </location>
</feature>
<feature type="region of interest" description="Disordered" evidence="1">
    <location>
        <begin position="462"/>
        <end position="482"/>
    </location>
</feature>
<accession>A0A504XIE1</accession>
<gene>
    <name evidence="2" type="ORF">CGC20_33620</name>
</gene>
<feature type="compositionally biased region" description="Basic and acidic residues" evidence="1">
    <location>
        <begin position="370"/>
        <end position="383"/>
    </location>
</feature>
<sequence length="508" mass="55245">MPEVSDVWLLGVVLTGETTFWLCEPTHLKPLAEDWKAINCRWLYPVLENLSDFADVSGFESTDAVYEVDWVGTSRVLRPATLAWNVRGKRRKVGDTTYVFVPAEEIKQLDEAFKRFVKLEATMKPPPPRCVTSSPSAAETPGPAEAKTMLTLHASPSAPVHQEEDGKDGKPLVTAASLLSTQSSAPTAGEVPQETVTKAEDERSASRPADIDGSIASSSAPHPRAPHRRGVTSLSSFPSHKRQTPHRGTTIYQAPVHRKPTGEHCSSEAFGWTEMYLVHRGSVDYLCPKATGNIFGFRLDRVMHDGFPVFLLFSSSHNNSEVIDPSARGVPVFEKAQLSGEAGEGAVRSSVLVVTRLSSKKHQPYYRTDTAAKKPKTEAKDPAGESAVAASASRRKEKRKADAAANKPLQAVSVNFWADPQYAAPAPEQLAREFPFKSEGSDTPQTVVFSNGICVTYTASTAAKHAPQEKKRKTAKHGGAAASSEDMDLSMLNEHILNAFAQVRKDCV</sequence>
<dbReference type="AlphaFoldDB" id="A0A504XIE1"/>
<dbReference type="VEuPathDB" id="TriTrypDB:LdCL_320011600"/>
<dbReference type="VEuPathDB" id="TriTrypDB:LdBPK_320610.1"/>
<feature type="region of interest" description="Disordered" evidence="1">
    <location>
        <begin position="124"/>
        <end position="143"/>
    </location>
</feature>
<protein>
    <submittedName>
        <fullName evidence="2">Uncharacterized protein</fullName>
    </submittedName>
</protein>
<organism evidence="2 3">
    <name type="scientific">Leishmania donovani</name>
    <dbReference type="NCBI Taxonomy" id="5661"/>
    <lineage>
        <taxon>Eukaryota</taxon>
        <taxon>Discoba</taxon>
        <taxon>Euglenozoa</taxon>
        <taxon>Kinetoplastea</taxon>
        <taxon>Metakinetoplastina</taxon>
        <taxon>Trypanosomatida</taxon>
        <taxon>Trypanosomatidae</taxon>
        <taxon>Leishmaniinae</taxon>
        <taxon>Leishmania</taxon>
    </lineage>
</organism>
<name>A0A504XIE1_LEIDO</name>
<feature type="region of interest" description="Disordered" evidence="1">
    <location>
        <begin position="180"/>
        <end position="248"/>
    </location>
</feature>
<evidence type="ECO:0000313" key="3">
    <source>
        <dbReference type="Proteomes" id="UP000318821"/>
    </source>
</evidence>
<dbReference type="VEuPathDB" id="TriTrypDB:LDHU3_32.0760"/>
<evidence type="ECO:0000313" key="2">
    <source>
        <dbReference type="EMBL" id="TPP47069.1"/>
    </source>
</evidence>
<dbReference type="EMBL" id="RHLD01000003">
    <property type="protein sequence ID" value="TPP47069.1"/>
    <property type="molecule type" value="Genomic_DNA"/>
</dbReference>